<feature type="region of interest" description="Disordered" evidence="1">
    <location>
        <begin position="1"/>
        <end position="29"/>
    </location>
</feature>
<dbReference type="EMBL" id="BLLK01000069">
    <property type="protein sequence ID" value="GFH60707.1"/>
    <property type="molecule type" value="Genomic_DNA"/>
</dbReference>
<feature type="domain" description="Helicase-associated" evidence="2">
    <location>
        <begin position="205"/>
        <end position="269"/>
    </location>
</feature>
<dbReference type="Proteomes" id="UP001054902">
    <property type="component" value="Unassembled WGS sequence"/>
</dbReference>
<accession>A0AAD3HEA4</accession>
<dbReference type="Gene3D" id="6.10.140.530">
    <property type="match status" value="2"/>
</dbReference>
<dbReference type="AlphaFoldDB" id="A0AAD3HEA4"/>
<reference evidence="3 4" key="1">
    <citation type="journal article" date="2021" name="Sci. Rep.">
        <title>The genome of the diatom Chaetoceros tenuissimus carries an ancient integrated fragment of an extant virus.</title>
        <authorList>
            <person name="Hongo Y."/>
            <person name="Kimura K."/>
            <person name="Takaki Y."/>
            <person name="Yoshida Y."/>
            <person name="Baba S."/>
            <person name="Kobayashi G."/>
            <person name="Nagasaki K."/>
            <person name="Hano T."/>
            <person name="Tomaru Y."/>
        </authorList>
    </citation>
    <scope>NUCLEOTIDE SEQUENCE [LARGE SCALE GENOMIC DNA]</scope>
    <source>
        <strain evidence="3 4">NIES-3715</strain>
    </source>
</reference>
<gene>
    <name evidence="3" type="ORF">CTEN210_17183</name>
</gene>
<evidence type="ECO:0000256" key="1">
    <source>
        <dbReference type="SAM" id="MobiDB-lite"/>
    </source>
</evidence>
<proteinExistence type="predicted"/>
<evidence type="ECO:0000259" key="2">
    <source>
        <dbReference type="Pfam" id="PF03457"/>
    </source>
</evidence>
<dbReference type="PANTHER" id="PTHR33418">
    <property type="entry name" value="HELICASE-ASSOCIATED"/>
    <property type="match status" value="1"/>
</dbReference>
<comment type="caution">
    <text evidence="3">The sequence shown here is derived from an EMBL/GenBank/DDBJ whole genome shotgun (WGS) entry which is preliminary data.</text>
</comment>
<name>A0AAD3HEA4_9STRA</name>
<feature type="compositionally biased region" description="Polar residues" evidence="1">
    <location>
        <begin position="1"/>
        <end position="24"/>
    </location>
</feature>
<protein>
    <recommendedName>
        <fullName evidence="2">Helicase-associated domain-containing protein</fullName>
    </recommendedName>
</protein>
<keyword evidence="4" id="KW-1185">Reference proteome</keyword>
<dbReference type="Pfam" id="PF03457">
    <property type="entry name" value="HA"/>
    <property type="match status" value="2"/>
</dbReference>
<dbReference type="PANTHER" id="PTHR33418:SF1">
    <property type="entry name" value="HELICASE-ASSOCIATED DOMAIN-CONTAINING PROTEIN"/>
    <property type="match status" value="1"/>
</dbReference>
<organism evidence="3 4">
    <name type="scientific">Chaetoceros tenuissimus</name>
    <dbReference type="NCBI Taxonomy" id="426638"/>
    <lineage>
        <taxon>Eukaryota</taxon>
        <taxon>Sar</taxon>
        <taxon>Stramenopiles</taxon>
        <taxon>Ochrophyta</taxon>
        <taxon>Bacillariophyta</taxon>
        <taxon>Coscinodiscophyceae</taxon>
        <taxon>Chaetocerotophycidae</taxon>
        <taxon>Chaetocerotales</taxon>
        <taxon>Chaetocerotaceae</taxon>
        <taxon>Chaetoceros</taxon>
    </lineage>
</organism>
<dbReference type="InterPro" id="IPR005114">
    <property type="entry name" value="Helicase_assoc"/>
</dbReference>
<feature type="domain" description="Helicase-associated" evidence="2">
    <location>
        <begin position="277"/>
        <end position="338"/>
    </location>
</feature>
<evidence type="ECO:0000313" key="4">
    <source>
        <dbReference type="Proteomes" id="UP001054902"/>
    </source>
</evidence>
<sequence length="358" mass="39423">MSSFHNEPDSTNDFVNSILQSNGNDRNDLDIKFDSPTPTVAQSHMNPLQMEQRLDVIQQLLTSTVMSMRQLSAQIYSCDSKLSAVLRLQEQDRKMLEVNVTNVASIQQTIETMTAIPTAASGDTFRAISAANQSHSTSPDTLQSKSDKVMVVDSSPVTAEDVLTSNGSSSTVTTPSESASMDIPILPSISISQSSSSTTASEVKNTWNDRYSELKQYKAKNGHTKVPQNENGGLGVWVCQQRSSYKKFKAGKSSSLTNSRVKALDALSFDWSLRKRFTWDERYNQLKKFSEENGGSCNVPFDGQMKGLFGWCENQRRAMNTGKGLSVEKVEKLNAIDFPWTISISPSTSALPENKTAV</sequence>
<evidence type="ECO:0000313" key="3">
    <source>
        <dbReference type="EMBL" id="GFH60707.1"/>
    </source>
</evidence>